<keyword evidence="8" id="KW-1185">Reference proteome</keyword>
<dbReference type="GO" id="GO:0003735">
    <property type="term" value="F:structural constituent of ribosome"/>
    <property type="evidence" value="ECO:0007669"/>
    <property type="project" value="InterPro"/>
</dbReference>
<dbReference type="OrthoDB" id="9812790at2"/>
<dbReference type="CDD" id="cd01658">
    <property type="entry name" value="Ribosomal_L30"/>
    <property type="match status" value="1"/>
</dbReference>
<dbReference type="PIRSF" id="PIRSF002211">
    <property type="entry name" value="Ribosomal_L30_bac-type"/>
    <property type="match status" value="1"/>
</dbReference>
<gene>
    <name evidence="7" type="primary">rpmD</name>
    <name evidence="7" type="ORF">ET418_15965</name>
</gene>
<comment type="subunit">
    <text evidence="2">Part of the 50S ribosomal subunit.</text>
</comment>
<evidence type="ECO:0000256" key="3">
    <source>
        <dbReference type="ARBA" id="ARBA00022980"/>
    </source>
</evidence>
<proteinExistence type="inferred from homology"/>
<evidence type="ECO:0000256" key="1">
    <source>
        <dbReference type="ARBA" id="ARBA00007594"/>
    </source>
</evidence>
<organism evidence="7 8">
    <name type="scientific">Oryzomonas rubra</name>
    <dbReference type="NCBI Taxonomy" id="2509454"/>
    <lineage>
        <taxon>Bacteria</taxon>
        <taxon>Pseudomonadati</taxon>
        <taxon>Thermodesulfobacteriota</taxon>
        <taxon>Desulfuromonadia</taxon>
        <taxon>Geobacterales</taxon>
        <taxon>Geobacteraceae</taxon>
        <taxon>Oryzomonas</taxon>
    </lineage>
</organism>
<dbReference type="InterPro" id="IPR016082">
    <property type="entry name" value="Ribosomal_uL30_ferredoxin-like"/>
</dbReference>
<dbReference type="PANTHER" id="PTHR15892:SF2">
    <property type="entry name" value="LARGE RIBOSOMAL SUBUNIT PROTEIN UL30M"/>
    <property type="match status" value="1"/>
</dbReference>
<dbReference type="Pfam" id="PF00327">
    <property type="entry name" value="Ribosomal_L30"/>
    <property type="match status" value="1"/>
</dbReference>
<comment type="similarity">
    <text evidence="1">Belongs to the universal ribosomal protein uL30 family.</text>
</comment>
<evidence type="ECO:0000256" key="2">
    <source>
        <dbReference type="ARBA" id="ARBA00011838"/>
    </source>
</evidence>
<evidence type="ECO:0000256" key="4">
    <source>
        <dbReference type="ARBA" id="ARBA00023274"/>
    </source>
</evidence>
<evidence type="ECO:0000259" key="6">
    <source>
        <dbReference type="Pfam" id="PF00327"/>
    </source>
</evidence>
<dbReference type="PANTHER" id="PTHR15892">
    <property type="entry name" value="MITOCHONDRIAL RIBOSOMAL PROTEIN L30"/>
    <property type="match status" value="1"/>
</dbReference>
<dbReference type="SUPFAM" id="SSF55129">
    <property type="entry name" value="Ribosomal protein L30p/L7e"/>
    <property type="match status" value="1"/>
</dbReference>
<dbReference type="Gene3D" id="3.30.1390.20">
    <property type="entry name" value="Ribosomal protein L30, ferredoxin-like fold domain"/>
    <property type="match status" value="1"/>
</dbReference>
<dbReference type="HAMAP" id="MF_01371_B">
    <property type="entry name" value="Ribosomal_uL30_B"/>
    <property type="match status" value="1"/>
</dbReference>
<dbReference type="GO" id="GO:0022625">
    <property type="term" value="C:cytosolic large ribosomal subunit"/>
    <property type="evidence" value="ECO:0007669"/>
    <property type="project" value="TreeGrafter"/>
</dbReference>
<dbReference type="AlphaFoldDB" id="A0A5A9X886"/>
<feature type="domain" description="Large ribosomal subunit protein uL30-like ferredoxin-like fold" evidence="6">
    <location>
        <begin position="5"/>
        <end position="54"/>
    </location>
</feature>
<reference evidence="7 8" key="1">
    <citation type="submission" date="2019-04" db="EMBL/GenBank/DDBJ databases">
        <title>Geobacter ruber sp. nov., ferric-reducing bacteria isolated from paddy soil.</title>
        <authorList>
            <person name="Xu Z."/>
            <person name="Masuda Y."/>
            <person name="Itoh H."/>
            <person name="Senoo K."/>
        </authorList>
    </citation>
    <scope>NUCLEOTIDE SEQUENCE [LARGE SCALE GENOMIC DNA]</scope>
    <source>
        <strain evidence="7 8">Red88</strain>
    </source>
</reference>
<dbReference type="InterPro" id="IPR036919">
    <property type="entry name" value="Ribo_uL30_ferredoxin-like_sf"/>
</dbReference>
<protein>
    <recommendedName>
        <fullName evidence="5">50S ribosomal protein L30</fullName>
    </recommendedName>
</protein>
<dbReference type="NCBIfam" id="TIGR01308">
    <property type="entry name" value="rpmD_bact"/>
    <property type="match status" value="1"/>
</dbReference>
<evidence type="ECO:0000256" key="5">
    <source>
        <dbReference type="ARBA" id="ARBA00035492"/>
    </source>
</evidence>
<dbReference type="EMBL" id="SRSD01000010">
    <property type="protein sequence ID" value="KAA0888873.1"/>
    <property type="molecule type" value="Genomic_DNA"/>
</dbReference>
<keyword evidence="4" id="KW-0687">Ribonucleoprotein</keyword>
<dbReference type="Proteomes" id="UP000324298">
    <property type="component" value="Unassembled WGS sequence"/>
</dbReference>
<dbReference type="InterPro" id="IPR005996">
    <property type="entry name" value="Ribosomal_uL30_bac-type"/>
</dbReference>
<accession>A0A5A9X886</accession>
<keyword evidence="3 7" id="KW-0689">Ribosomal protein</keyword>
<dbReference type="RefSeq" id="WP_149209910.1">
    <property type="nucleotide sequence ID" value="NZ_SRSD01000010.1"/>
</dbReference>
<dbReference type="GO" id="GO:0006412">
    <property type="term" value="P:translation"/>
    <property type="evidence" value="ECO:0007669"/>
    <property type="project" value="InterPro"/>
</dbReference>
<evidence type="ECO:0000313" key="8">
    <source>
        <dbReference type="Proteomes" id="UP000324298"/>
    </source>
</evidence>
<evidence type="ECO:0000313" key="7">
    <source>
        <dbReference type="EMBL" id="KAA0888873.1"/>
    </source>
</evidence>
<sequence>MSSTLQITLIKSTIGKTKKHRDIVAGLGLSRLNQTVTRPDSPEVQGMINKVGHMLKVTK</sequence>
<name>A0A5A9X886_9BACT</name>
<comment type="caution">
    <text evidence="7">The sequence shown here is derived from an EMBL/GenBank/DDBJ whole genome shotgun (WGS) entry which is preliminary data.</text>
</comment>